<dbReference type="GO" id="GO:0020037">
    <property type="term" value="F:heme binding"/>
    <property type="evidence" value="ECO:0007669"/>
    <property type="project" value="InterPro"/>
</dbReference>
<evidence type="ECO:0000256" key="11">
    <source>
        <dbReference type="ARBA" id="ARBA00023033"/>
    </source>
</evidence>
<name>A0AAD7JM55_9AGAR</name>
<evidence type="ECO:0000256" key="8">
    <source>
        <dbReference type="ARBA" id="ARBA00022989"/>
    </source>
</evidence>
<keyword evidence="8" id="KW-1133">Transmembrane helix</keyword>
<dbReference type="AlphaFoldDB" id="A0AAD7JM55"/>
<evidence type="ECO:0000256" key="3">
    <source>
        <dbReference type="ARBA" id="ARBA00005179"/>
    </source>
</evidence>
<dbReference type="GO" id="GO:0004497">
    <property type="term" value="F:monooxygenase activity"/>
    <property type="evidence" value="ECO:0007669"/>
    <property type="project" value="UniProtKB-KW"/>
</dbReference>
<comment type="cofactor">
    <cofactor evidence="1 14">
        <name>heme</name>
        <dbReference type="ChEBI" id="CHEBI:30413"/>
    </cofactor>
</comment>
<keyword evidence="12" id="KW-0472">Membrane</keyword>
<feature type="non-terminal residue" evidence="15">
    <location>
        <position position="133"/>
    </location>
</feature>
<dbReference type="Pfam" id="PF00067">
    <property type="entry name" value="p450"/>
    <property type="match status" value="1"/>
</dbReference>
<evidence type="ECO:0000256" key="5">
    <source>
        <dbReference type="ARBA" id="ARBA00022617"/>
    </source>
</evidence>
<comment type="pathway">
    <text evidence="3">Secondary metabolite biosynthesis.</text>
</comment>
<dbReference type="InterPro" id="IPR036396">
    <property type="entry name" value="Cyt_P450_sf"/>
</dbReference>
<keyword evidence="9" id="KW-0560">Oxidoreductase</keyword>
<evidence type="ECO:0000256" key="12">
    <source>
        <dbReference type="ARBA" id="ARBA00023136"/>
    </source>
</evidence>
<dbReference type="Gene3D" id="1.10.630.10">
    <property type="entry name" value="Cytochrome P450"/>
    <property type="match status" value="1"/>
</dbReference>
<dbReference type="InterPro" id="IPR001128">
    <property type="entry name" value="Cyt_P450"/>
</dbReference>
<gene>
    <name evidence="15" type="ORF">DFH07DRAFT_736993</name>
</gene>
<dbReference type="SUPFAM" id="SSF48264">
    <property type="entry name" value="Cytochrome P450"/>
    <property type="match status" value="1"/>
</dbReference>
<dbReference type="GO" id="GO:0016020">
    <property type="term" value="C:membrane"/>
    <property type="evidence" value="ECO:0007669"/>
    <property type="project" value="UniProtKB-SubCell"/>
</dbReference>
<keyword evidence="13" id="KW-0325">Glycoprotein</keyword>
<keyword evidence="7 14" id="KW-0479">Metal-binding</keyword>
<comment type="caution">
    <text evidence="15">The sequence shown here is derived from an EMBL/GenBank/DDBJ whole genome shotgun (WGS) entry which is preliminary data.</text>
</comment>
<evidence type="ECO:0000256" key="7">
    <source>
        <dbReference type="ARBA" id="ARBA00022723"/>
    </source>
</evidence>
<dbReference type="EMBL" id="JARJLG010000031">
    <property type="protein sequence ID" value="KAJ7766956.1"/>
    <property type="molecule type" value="Genomic_DNA"/>
</dbReference>
<dbReference type="InterPro" id="IPR002401">
    <property type="entry name" value="Cyt_P450_E_grp-I"/>
</dbReference>
<keyword evidence="6" id="KW-0812">Transmembrane</keyword>
<keyword evidence="10 14" id="KW-0408">Iron</keyword>
<reference evidence="15" key="1">
    <citation type="submission" date="2023-03" db="EMBL/GenBank/DDBJ databases">
        <title>Massive genome expansion in bonnet fungi (Mycena s.s.) driven by repeated elements and novel gene families across ecological guilds.</title>
        <authorList>
            <consortium name="Lawrence Berkeley National Laboratory"/>
            <person name="Harder C.B."/>
            <person name="Miyauchi S."/>
            <person name="Viragh M."/>
            <person name="Kuo A."/>
            <person name="Thoen E."/>
            <person name="Andreopoulos B."/>
            <person name="Lu D."/>
            <person name="Skrede I."/>
            <person name="Drula E."/>
            <person name="Henrissat B."/>
            <person name="Morin E."/>
            <person name="Kohler A."/>
            <person name="Barry K."/>
            <person name="LaButti K."/>
            <person name="Morin E."/>
            <person name="Salamov A."/>
            <person name="Lipzen A."/>
            <person name="Mereny Z."/>
            <person name="Hegedus B."/>
            <person name="Baldrian P."/>
            <person name="Stursova M."/>
            <person name="Weitz H."/>
            <person name="Taylor A."/>
            <person name="Grigoriev I.V."/>
            <person name="Nagy L.G."/>
            <person name="Martin F."/>
            <person name="Kauserud H."/>
        </authorList>
    </citation>
    <scope>NUCLEOTIDE SEQUENCE</scope>
    <source>
        <strain evidence="15">CBHHK188m</strain>
    </source>
</reference>
<comment type="subcellular location">
    <subcellularLocation>
        <location evidence="2">Membrane</location>
        <topology evidence="2">Single-pass membrane protein</topology>
    </subcellularLocation>
</comment>
<keyword evidence="11" id="KW-0503">Monooxygenase</keyword>
<dbReference type="GO" id="GO:0005506">
    <property type="term" value="F:iron ion binding"/>
    <property type="evidence" value="ECO:0007669"/>
    <property type="project" value="InterPro"/>
</dbReference>
<evidence type="ECO:0000256" key="9">
    <source>
        <dbReference type="ARBA" id="ARBA00023002"/>
    </source>
</evidence>
<dbReference type="PANTHER" id="PTHR46300:SF2">
    <property type="entry name" value="CYTOCHROME P450 MONOOXYGENASE ALNH-RELATED"/>
    <property type="match status" value="1"/>
</dbReference>
<evidence type="ECO:0000256" key="10">
    <source>
        <dbReference type="ARBA" id="ARBA00023004"/>
    </source>
</evidence>
<sequence length="133" mass="14868">LLTDQMTAVPQRAVEDDTYHGMLIPKGSLVFPNFKGMSLDRSVYSAPTSFYPERSFPRPSKRREPYFNNVTFGFGRRVCTGQYVAKNSLWIAITSILATCTIGKAVDEKVNIIVPKNVTSDESMPSSSLRHFA</sequence>
<dbReference type="GO" id="GO:0016705">
    <property type="term" value="F:oxidoreductase activity, acting on paired donors, with incorporation or reduction of molecular oxygen"/>
    <property type="evidence" value="ECO:0007669"/>
    <property type="project" value="InterPro"/>
</dbReference>
<proteinExistence type="inferred from homology"/>
<dbReference type="PANTHER" id="PTHR46300">
    <property type="entry name" value="P450, PUTATIVE (EUROFUNG)-RELATED-RELATED"/>
    <property type="match status" value="1"/>
</dbReference>
<evidence type="ECO:0000256" key="4">
    <source>
        <dbReference type="ARBA" id="ARBA00010617"/>
    </source>
</evidence>
<evidence type="ECO:0000256" key="1">
    <source>
        <dbReference type="ARBA" id="ARBA00001971"/>
    </source>
</evidence>
<protein>
    <submittedName>
        <fullName evidence="15">Cytochrome P450</fullName>
    </submittedName>
</protein>
<keyword evidence="16" id="KW-1185">Reference proteome</keyword>
<feature type="binding site" description="axial binding residue" evidence="14">
    <location>
        <position position="79"/>
    </location>
    <ligand>
        <name>heme</name>
        <dbReference type="ChEBI" id="CHEBI:30413"/>
    </ligand>
    <ligandPart>
        <name>Fe</name>
        <dbReference type="ChEBI" id="CHEBI:18248"/>
    </ligandPart>
</feature>
<dbReference type="InterPro" id="IPR050364">
    <property type="entry name" value="Cytochrome_P450_fung"/>
</dbReference>
<evidence type="ECO:0000256" key="14">
    <source>
        <dbReference type="PIRSR" id="PIRSR602401-1"/>
    </source>
</evidence>
<evidence type="ECO:0000256" key="6">
    <source>
        <dbReference type="ARBA" id="ARBA00022692"/>
    </source>
</evidence>
<evidence type="ECO:0000313" key="16">
    <source>
        <dbReference type="Proteomes" id="UP001215280"/>
    </source>
</evidence>
<dbReference type="PRINTS" id="PR00463">
    <property type="entry name" value="EP450I"/>
</dbReference>
<dbReference type="Proteomes" id="UP001215280">
    <property type="component" value="Unassembled WGS sequence"/>
</dbReference>
<comment type="similarity">
    <text evidence="4">Belongs to the cytochrome P450 family.</text>
</comment>
<organism evidence="15 16">
    <name type="scientific">Mycena maculata</name>
    <dbReference type="NCBI Taxonomy" id="230809"/>
    <lineage>
        <taxon>Eukaryota</taxon>
        <taxon>Fungi</taxon>
        <taxon>Dikarya</taxon>
        <taxon>Basidiomycota</taxon>
        <taxon>Agaricomycotina</taxon>
        <taxon>Agaricomycetes</taxon>
        <taxon>Agaricomycetidae</taxon>
        <taxon>Agaricales</taxon>
        <taxon>Marasmiineae</taxon>
        <taxon>Mycenaceae</taxon>
        <taxon>Mycena</taxon>
    </lineage>
</organism>
<accession>A0AAD7JM55</accession>
<evidence type="ECO:0000256" key="2">
    <source>
        <dbReference type="ARBA" id="ARBA00004167"/>
    </source>
</evidence>
<keyword evidence="5 14" id="KW-0349">Heme</keyword>
<evidence type="ECO:0000256" key="13">
    <source>
        <dbReference type="ARBA" id="ARBA00023180"/>
    </source>
</evidence>
<evidence type="ECO:0000313" key="15">
    <source>
        <dbReference type="EMBL" id="KAJ7766956.1"/>
    </source>
</evidence>